<dbReference type="EMBL" id="CP000493">
    <property type="protein sequence ID" value="ABM80332.1"/>
    <property type="molecule type" value="Genomic_DNA"/>
</dbReference>
<feature type="domain" description="Sm" evidence="1">
    <location>
        <begin position="12"/>
        <end position="80"/>
    </location>
</feature>
<dbReference type="HOGENOM" id="CLU_145829_0_0_2"/>
<dbReference type="OrthoDB" id="24895at2157"/>
<dbReference type="RefSeq" id="WP_011821650.1">
    <property type="nucleotide sequence ID" value="NC_008818.1"/>
</dbReference>
<reference evidence="2 3" key="1">
    <citation type="journal article" date="2007" name="Archaea">
        <title>The genome of Hyperthermus butylicus: a sulfur-reducing, peptide fermenting, neutrophilic Crenarchaeote growing up to 108 degrees C.</title>
        <authorList>
            <person name="Brugger K."/>
            <person name="Chen L."/>
            <person name="Stark M."/>
            <person name="Zibat A."/>
            <person name="Redder P."/>
            <person name="Ruepp A."/>
            <person name="Awayez M."/>
            <person name="She Q."/>
            <person name="Garrett R.A."/>
            <person name="Klenk H.P."/>
        </authorList>
    </citation>
    <scope>NUCLEOTIDE SEQUENCE [LARGE SCALE GENOMIC DNA]</scope>
    <source>
        <strain evidence="3">DSM 5456 / JCM 9403 / PLM1-5</strain>
    </source>
</reference>
<dbReference type="KEGG" id="hbu:Hbut_0468"/>
<evidence type="ECO:0000259" key="1">
    <source>
        <dbReference type="PROSITE" id="PS52002"/>
    </source>
</evidence>
<evidence type="ECO:0000313" key="2">
    <source>
        <dbReference type="EMBL" id="ABM80332.1"/>
    </source>
</evidence>
<gene>
    <name evidence="2" type="ordered locus">Hbut_0468</name>
</gene>
<dbReference type="InterPro" id="IPR047575">
    <property type="entry name" value="Sm"/>
</dbReference>
<dbReference type="PROSITE" id="PS52002">
    <property type="entry name" value="SM"/>
    <property type="match status" value="1"/>
</dbReference>
<dbReference type="Proteomes" id="UP000002593">
    <property type="component" value="Chromosome"/>
</dbReference>
<dbReference type="GO" id="GO:0003723">
    <property type="term" value="F:RNA binding"/>
    <property type="evidence" value="ECO:0007669"/>
    <property type="project" value="InterPro"/>
</dbReference>
<accession>A2BK21</accession>
<name>A2BK21_HYPBU</name>
<dbReference type="STRING" id="415426.Hbut_0468"/>
<protein>
    <recommendedName>
        <fullName evidence="1">Sm domain-containing protein</fullName>
    </recommendedName>
</protein>
<dbReference type="SUPFAM" id="SSF50182">
    <property type="entry name" value="Sm-like ribonucleoproteins"/>
    <property type="match status" value="1"/>
</dbReference>
<dbReference type="Pfam" id="PF01423">
    <property type="entry name" value="LSM"/>
    <property type="match status" value="1"/>
</dbReference>
<dbReference type="Gene3D" id="2.30.30.100">
    <property type="match status" value="1"/>
</dbReference>
<proteinExistence type="predicted"/>
<keyword evidence="3" id="KW-1185">Reference proteome</keyword>
<dbReference type="InterPro" id="IPR001163">
    <property type="entry name" value="Sm_dom_euk/arc"/>
</dbReference>
<organism evidence="2 3">
    <name type="scientific">Hyperthermus butylicus (strain DSM 5456 / JCM 9403 / PLM1-5)</name>
    <dbReference type="NCBI Taxonomy" id="415426"/>
    <lineage>
        <taxon>Archaea</taxon>
        <taxon>Thermoproteota</taxon>
        <taxon>Thermoprotei</taxon>
        <taxon>Desulfurococcales</taxon>
        <taxon>Pyrodictiaceae</taxon>
        <taxon>Hyperthermus</taxon>
    </lineage>
</organism>
<dbReference type="EnsemblBacteria" id="ABM80332">
    <property type="protein sequence ID" value="ABM80332"/>
    <property type="gene ID" value="Hbut_0468"/>
</dbReference>
<dbReference type="SMART" id="SM00651">
    <property type="entry name" value="Sm"/>
    <property type="match status" value="1"/>
</dbReference>
<dbReference type="eggNOG" id="arCOG00999">
    <property type="taxonomic scope" value="Archaea"/>
</dbReference>
<dbReference type="InterPro" id="IPR010920">
    <property type="entry name" value="LSM_dom_sf"/>
</dbReference>
<dbReference type="CDD" id="cd11679">
    <property type="entry name" value="archaeal_Sm_like"/>
    <property type="match status" value="1"/>
</dbReference>
<dbReference type="InterPro" id="IPR028277">
    <property type="entry name" value="Lsm_C"/>
</dbReference>
<dbReference type="Pfam" id="PF14894">
    <property type="entry name" value="Lsm_C"/>
    <property type="match status" value="1"/>
</dbReference>
<dbReference type="GeneID" id="4782206"/>
<dbReference type="InterPro" id="IPR037156">
    <property type="entry name" value="Lsm_C_sf"/>
</dbReference>
<sequence length="152" mass="17080">MASIMSPTPTRRFLAELQNLVGKRVEVVLVNGQRYRGTLLGFDHPELNLVLGDVEAEREKVPRLFLMGRVIAEIRAYELMLFDAREFADYIVRKLGLRPDAVRVYEDAGVVVVYNSIRVTANGVEGAGTLAAKISYLLKEYLEAKRRGEKPA</sequence>
<dbReference type="AlphaFoldDB" id="A2BK21"/>
<dbReference type="Gene3D" id="3.30.310.60">
    <property type="entry name" value="Like-Sm ribonucleoprotein, C-terminal domain"/>
    <property type="match status" value="1"/>
</dbReference>
<evidence type="ECO:0000313" key="3">
    <source>
        <dbReference type="Proteomes" id="UP000002593"/>
    </source>
</evidence>